<evidence type="ECO:0000313" key="1">
    <source>
        <dbReference type="EMBL" id="KAJ2790105.1"/>
    </source>
</evidence>
<reference evidence="1" key="1">
    <citation type="submission" date="2022-07" db="EMBL/GenBank/DDBJ databases">
        <title>Phylogenomic reconstructions and comparative analyses of Kickxellomycotina fungi.</title>
        <authorList>
            <person name="Reynolds N.K."/>
            <person name="Stajich J.E."/>
            <person name="Barry K."/>
            <person name="Grigoriev I.V."/>
            <person name="Crous P."/>
            <person name="Smith M.E."/>
        </authorList>
    </citation>
    <scope>NUCLEOTIDE SEQUENCE</scope>
    <source>
        <strain evidence="1">BCRC 34780</strain>
    </source>
</reference>
<dbReference type="Proteomes" id="UP001140087">
    <property type="component" value="Unassembled WGS sequence"/>
</dbReference>
<sequence>MFARIGQPAAVALSVHPRTTRVVLQRGCTGNVLVGYVAAVVRRPTELASLAVRFGGDQRLDVRHGEGPSSTALSVRNRCADVTHTLVDCGGAASGATPSAAAVSAAIAIRTARVRRPAPRDCGGASSPPAGDAYAETSDDHSALALSLFSSSMPVELQP</sequence>
<keyword evidence="2" id="KW-1185">Reference proteome</keyword>
<proteinExistence type="predicted"/>
<organism evidence="1 2">
    <name type="scientific">Coemansia helicoidea</name>
    <dbReference type="NCBI Taxonomy" id="1286919"/>
    <lineage>
        <taxon>Eukaryota</taxon>
        <taxon>Fungi</taxon>
        <taxon>Fungi incertae sedis</taxon>
        <taxon>Zoopagomycota</taxon>
        <taxon>Kickxellomycotina</taxon>
        <taxon>Kickxellomycetes</taxon>
        <taxon>Kickxellales</taxon>
        <taxon>Kickxellaceae</taxon>
        <taxon>Coemansia</taxon>
    </lineage>
</organism>
<dbReference type="EMBL" id="JANBUN010003598">
    <property type="protein sequence ID" value="KAJ2790105.1"/>
    <property type="molecule type" value="Genomic_DNA"/>
</dbReference>
<gene>
    <name evidence="1" type="ORF">H4R21_006585</name>
</gene>
<evidence type="ECO:0000313" key="2">
    <source>
        <dbReference type="Proteomes" id="UP001140087"/>
    </source>
</evidence>
<name>A0ACC1KHD5_9FUNG</name>
<accession>A0ACC1KHD5</accession>
<protein>
    <submittedName>
        <fullName evidence="1">Uncharacterized protein</fullName>
    </submittedName>
</protein>
<comment type="caution">
    <text evidence="1">The sequence shown here is derived from an EMBL/GenBank/DDBJ whole genome shotgun (WGS) entry which is preliminary data.</text>
</comment>
<feature type="non-terminal residue" evidence="1">
    <location>
        <position position="159"/>
    </location>
</feature>